<comment type="similarity">
    <text evidence="2">Belongs to the NlpA lipoprotein family.</text>
</comment>
<gene>
    <name evidence="8" type="ORF">FZL57_05555</name>
</gene>
<evidence type="ECO:0000256" key="4">
    <source>
        <dbReference type="ARBA" id="ARBA00023136"/>
    </source>
</evidence>
<dbReference type="EMBL" id="AAKBOZ010000005">
    <property type="protein sequence ID" value="ECQ5928743.1"/>
    <property type="molecule type" value="Genomic_DNA"/>
</dbReference>
<dbReference type="PIRSF" id="PIRSF002854">
    <property type="entry name" value="MetQ"/>
    <property type="match status" value="1"/>
</dbReference>
<accession>A0A5Y9BU42</accession>
<evidence type="ECO:0000256" key="5">
    <source>
        <dbReference type="ARBA" id="ARBA00023139"/>
    </source>
</evidence>
<keyword evidence="6" id="KW-0449">Lipoprotein</keyword>
<dbReference type="SUPFAM" id="SSF53850">
    <property type="entry name" value="Periplasmic binding protein-like II"/>
    <property type="match status" value="1"/>
</dbReference>
<evidence type="ECO:0000256" key="2">
    <source>
        <dbReference type="ARBA" id="ARBA00008973"/>
    </source>
</evidence>
<feature type="signal peptide" evidence="7">
    <location>
        <begin position="1"/>
        <end position="26"/>
    </location>
</feature>
<keyword evidence="3 7" id="KW-0732">Signal</keyword>
<keyword evidence="5" id="KW-0564">Palmitate</keyword>
<evidence type="ECO:0000313" key="8">
    <source>
        <dbReference type="EMBL" id="ECQ5928743.1"/>
    </source>
</evidence>
<dbReference type="CDD" id="cd13597">
    <property type="entry name" value="PBP2_lipoprotein_Tp32"/>
    <property type="match status" value="1"/>
</dbReference>
<dbReference type="PANTHER" id="PTHR30429:SF0">
    <property type="entry name" value="METHIONINE-BINDING LIPOPROTEIN METQ"/>
    <property type="match status" value="1"/>
</dbReference>
<proteinExistence type="inferred from homology"/>
<reference evidence="8" key="1">
    <citation type="submission" date="2019-08" db="EMBL/GenBank/DDBJ databases">
        <authorList>
            <person name="Ashton P.M."/>
            <person name="Dallman T."/>
            <person name="Nair S."/>
            <person name="De Pinna E."/>
            <person name="Peters T."/>
            <person name="Grant K."/>
        </authorList>
    </citation>
    <scope>NUCLEOTIDE SEQUENCE</scope>
    <source>
        <strain evidence="8">279840</strain>
    </source>
</reference>
<dbReference type="GO" id="GO:0016020">
    <property type="term" value="C:membrane"/>
    <property type="evidence" value="ECO:0007669"/>
    <property type="project" value="UniProtKB-SubCell"/>
</dbReference>
<evidence type="ECO:0000256" key="6">
    <source>
        <dbReference type="ARBA" id="ARBA00023288"/>
    </source>
</evidence>
<dbReference type="Gene3D" id="3.40.190.10">
    <property type="entry name" value="Periplasmic binding protein-like II"/>
    <property type="match status" value="2"/>
</dbReference>
<evidence type="ECO:0000256" key="7">
    <source>
        <dbReference type="SAM" id="SignalP"/>
    </source>
</evidence>
<evidence type="ECO:0000256" key="3">
    <source>
        <dbReference type="ARBA" id="ARBA00022729"/>
    </source>
</evidence>
<feature type="chain" id="PRO_5030144164" evidence="7">
    <location>
        <begin position="27"/>
        <end position="262"/>
    </location>
</feature>
<sequence>MRKGEKMTLFTKAFCVATLFTGFAWANEELKVGSSITPHADILRFIKSVLQKQGYDLKIYEFNDGVIPNVMVENGELDANYFQHEPYLKEFNQRQGTHLVKVVSIHIEPMAVYSKKHKKFNPEEGQSISIPNNPTNESRALRIVASKGLIEVKDNELITPLDITKNPKKLKFVELKDAQLTRSLNDVDYSLINSNFAILAGLNPVKDGLYTESKYSEYGNIIAVKEGNENLPKIKALVKALQSDEVKKFIEEKYQGALIPTF</sequence>
<dbReference type="Pfam" id="PF03180">
    <property type="entry name" value="Lipoprotein_9"/>
    <property type="match status" value="1"/>
</dbReference>
<comment type="caution">
    <text evidence="8">The sequence shown here is derived from an EMBL/GenBank/DDBJ whole genome shotgun (WGS) entry which is preliminary data.</text>
</comment>
<dbReference type="InterPro" id="IPR004872">
    <property type="entry name" value="Lipoprotein_NlpA"/>
</dbReference>
<organism evidence="8">
    <name type="scientific">Campylobacter jejuni</name>
    <dbReference type="NCBI Taxonomy" id="197"/>
    <lineage>
        <taxon>Bacteria</taxon>
        <taxon>Pseudomonadati</taxon>
        <taxon>Campylobacterota</taxon>
        <taxon>Epsilonproteobacteria</taxon>
        <taxon>Campylobacterales</taxon>
        <taxon>Campylobacteraceae</taxon>
        <taxon>Campylobacter</taxon>
    </lineage>
</organism>
<comment type="subcellular location">
    <subcellularLocation>
        <location evidence="1">Membrane</location>
        <topology evidence="1">Lipid-anchor</topology>
    </subcellularLocation>
</comment>
<protein>
    <submittedName>
        <fullName evidence="8">MetQ/NlpA family ABC transporter substrate-binding protein</fullName>
    </submittedName>
</protein>
<dbReference type="PANTHER" id="PTHR30429">
    <property type="entry name" value="D-METHIONINE-BINDING LIPOPROTEIN METQ"/>
    <property type="match status" value="1"/>
</dbReference>
<keyword evidence="4" id="KW-0472">Membrane</keyword>
<evidence type="ECO:0000256" key="1">
    <source>
        <dbReference type="ARBA" id="ARBA00004635"/>
    </source>
</evidence>
<name>A0A5Y9BU42_CAMJU</name>
<dbReference type="AlphaFoldDB" id="A0A5Y9BU42"/>